<evidence type="ECO:0000256" key="1">
    <source>
        <dbReference type="ARBA" id="ARBA00022801"/>
    </source>
</evidence>
<dbReference type="OrthoDB" id="428577at2"/>
<sequence length="401" mass="45559">MNGQQQEAIASYSLLWERLEAKLSRMAEQLADKVPHATKNGIYDSTRIDWWTSGFWPGMLWIMYDMTKQPRYKEWAWEWDMRLEQAIIAESNFHHDVGFQFLPTAVIKYKLTGDQDARRRGMLAATLLAGRYNPAGRFIRAWNQVKPTSWNHGNEGWSIIDSTMNLSLLFWASEETGDPRYAHIAREQANTVVEHFIRPDGSVRHICRFDPFTGEFMEALGGQGLGPESAWSRGAAWALHGMANTSRYTGDIRYLDAAKRVAHFFVASLEEDSIPLWDFRAEPEKLETPATAATHQSAESLFIAAEPRDTSAASCAASGLLELADQVPQTESAVYRRSALRIIDSLTTRYAEWDDPNYEGILKEATGHRPGDQNINVSLIYGDYYYVEAAAKLMGWKNRIF</sequence>
<gene>
    <name evidence="5" type="ORF">AWU65_00550</name>
</gene>
<dbReference type="Proteomes" id="UP000076796">
    <property type="component" value="Unassembled WGS sequence"/>
</dbReference>
<feature type="binding site" evidence="4">
    <location>
        <position position="161"/>
    </location>
    <ligand>
        <name>substrate</name>
    </ligand>
</feature>
<feature type="active site" description="Nucleophile" evidence="3">
    <location>
        <position position="96"/>
    </location>
</feature>
<evidence type="ECO:0000256" key="3">
    <source>
        <dbReference type="PIRSR" id="PIRSR610905-1"/>
    </source>
</evidence>
<dbReference type="Gene3D" id="1.50.10.10">
    <property type="match status" value="1"/>
</dbReference>
<feature type="binding site" evidence="4">
    <location>
        <position position="237"/>
    </location>
    <ligand>
        <name>substrate</name>
    </ligand>
</feature>
<feature type="binding site" evidence="4">
    <location>
        <position position="233"/>
    </location>
    <ligand>
        <name>substrate</name>
    </ligand>
</feature>
<dbReference type="InterPro" id="IPR012341">
    <property type="entry name" value="6hp_glycosidase-like_sf"/>
</dbReference>
<evidence type="ECO:0000256" key="4">
    <source>
        <dbReference type="PIRSR" id="PIRSR610905-2"/>
    </source>
</evidence>
<comment type="similarity">
    <text evidence="2">Belongs to the glycosyl hydrolase 88 family.</text>
</comment>
<organism evidence="5 6">
    <name type="scientific">Paenibacillus glucanolyticus</name>
    <dbReference type="NCBI Taxonomy" id="59843"/>
    <lineage>
        <taxon>Bacteria</taxon>
        <taxon>Bacillati</taxon>
        <taxon>Bacillota</taxon>
        <taxon>Bacilli</taxon>
        <taxon>Bacillales</taxon>
        <taxon>Paenibacillaceae</taxon>
        <taxon>Paenibacillus</taxon>
    </lineage>
</organism>
<dbReference type="STRING" id="59843.A3958_23225"/>
<dbReference type="SUPFAM" id="SSF48208">
    <property type="entry name" value="Six-hairpin glycosidases"/>
    <property type="match status" value="1"/>
</dbReference>
<feature type="binding site" evidence="4">
    <location>
        <position position="96"/>
    </location>
    <ligand>
        <name>substrate</name>
    </ligand>
</feature>
<evidence type="ECO:0000313" key="5">
    <source>
        <dbReference type="EMBL" id="KZS43148.1"/>
    </source>
</evidence>
<dbReference type="PANTHER" id="PTHR36845">
    <property type="entry name" value="HYDROLASE, PUTATIVE (AFU_ORTHOLOGUE AFUA_7G05090)-RELATED"/>
    <property type="match status" value="1"/>
</dbReference>
<keyword evidence="6" id="KW-1185">Reference proteome</keyword>
<feature type="active site" description="Proton donor" evidence="3">
    <location>
        <position position="161"/>
    </location>
</feature>
<comment type="caution">
    <text evidence="5">The sequence shown here is derived from an EMBL/GenBank/DDBJ whole genome shotgun (WGS) entry which is preliminary data.</text>
</comment>
<dbReference type="GO" id="GO:0052757">
    <property type="term" value="F:chondroitin hydrolase activity"/>
    <property type="evidence" value="ECO:0007669"/>
    <property type="project" value="TreeGrafter"/>
</dbReference>
<dbReference type="InterPro" id="IPR052369">
    <property type="entry name" value="UG_Glycosaminoglycan_Hydrolase"/>
</dbReference>
<dbReference type="InterPro" id="IPR010905">
    <property type="entry name" value="Glyco_hydro_88"/>
</dbReference>
<keyword evidence="1 5" id="KW-0378">Hydrolase</keyword>
<dbReference type="PANTHER" id="PTHR36845:SF1">
    <property type="entry name" value="HYDROLASE, PUTATIVE (AFU_ORTHOLOGUE AFUA_7G05090)-RELATED"/>
    <property type="match status" value="1"/>
</dbReference>
<dbReference type="GeneID" id="97555236"/>
<accession>A0A163DD62</accession>
<protein>
    <submittedName>
        <fullName evidence="5">Glycosyl hydrolase</fullName>
    </submittedName>
</protein>
<dbReference type="GO" id="GO:0000272">
    <property type="term" value="P:polysaccharide catabolic process"/>
    <property type="evidence" value="ECO:0007669"/>
    <property type="project" value="TreeGrafter"/>
</dbReference>
<dbReference type="AlphaFoldDB" id="A0A163DD62"/>
<dbReference type="EMBL" id="LWMH01000003">
    <property type="protein sequence ID" value="KZS43148.1"/>
    <property type="molecule type" value="Genomic_DNA"/>
</dbReference>
<dbReference type="Pfam" id="PF07470">
    <property type="entry name" value="Glyco_hydro_88"/>
    <property type="match status" value="1"/>
</dbReference>
<dbReference type="RefSeq" id="WP_063480616.1">
    <property type="nucleotide sequence ID" value="NZ_CP147845.1"/>
</dbReference>
<proteinExistence type="inferred from homology"/>
<reference evidence="5" key="1">
    <citation type="journal article" date="2016" name="Genome Announc.">
        <title>Draft genomes of two strains of Paenibacillus glucanolyticus with capability to degrade lignocellulose.</title>
        <authorList>
            <person name="Mathews S.L."/>
            <person name="Pawlak J."/>
            <person name="Grunden A.M."/>
        </authorList>
    </citation>
    <scope>NUCLEOTIDE SEQUENCE [LARGE SCALE GENOMIC DNA]</scope>
    <source>
        <strain evidence="5">SLM1</strain>
    </source>
</reference>
<name>A0A163DD62_9BACL</name>
<evidence type="ECO:0000256" key="2">
    <source>
        <dbReference type="ARBA" id="ARBA00038358"/>
    </source>
</evidence>
<evidence type="ECO:0000313" key="6">
    <source>
        <dbReference type="Proteomes" id="UP000076796"/>
    </source>
</evidence>
<dbReference type="InterPro" id="IPR008928">
    <property type="entry name" value="6-hairpin_glycosidase_sf"/>
</dbReference>